<evidence type="ECO:0000256" key="7">
    <source>
        <dbReference type="ARBA" id="ARBA00022840"/>
    </source>
</evidence>
<feature type="domain" description="PASTA" evidence="14">
    <location>
        <begin position="514"/>
        <end position="582"/>
    </location>
</feature>
<evidence type="ECO:0000256" key="6">
    <source>
        <dbReference type="ARBA" id="ARBA00022777"/>
    </source>
</evidence>
<dbReference type="SMART" id="SM00740">
    <property type="entry name" value="PASTA"/>
    <property type="match status" value="3"/>
</dbReference>
<dbReference type="Pfam" id="PF03793">
    <property type="entry name" value="PASTA"/>
    <property type="match status" value="2"/>
</dbReference>
<evidence type="ECO:0000256" key="8">
    <source>
        <dbReference type="ARBA" id="ARBA00047899"/>
    </source>
</evidence>
<keyword evidence="12" id="KW-0812">Transmembrane</keyword>
<keyword evidence="3 15" id="KW-0808">Transferase</keyword>
<evidence type="ECO:0000259" key="13">
    <source>
        <dbReference type="PROSITE" id="PS50011"/>
    </source>
</evidence>
<dbReference type="InterPro" id="IPR005543">
    <property type="entry name" value="PASTA_dom"/>
</dbReference>
<reference evidence="15 16" key="1">
    <citation type="submission" date="2020-07" db="EMBL/GenBank/DDBJ databases">
        <title>Sequencing the genomes of 1000 actinobacteria strains.</title>
        <authorList>
            <person name="Klenk H.-P."/>
        </authorList>
    </citation>
    <scope>NUCLEOTIDE SEQUENCE [LARGE SCALE GENOMIC DNA]</scope>
    <source>
        <strain evidence="15 16">DSM 15475</strain>
    </source>
</reference>
<evidence type="ECO:0000256" key="11">
    <source>
        <dbReference type="SAM" id="MobiDB-lite"/>
    </source>
</evidence>
<dbReference type="RefSeq" id="WP_179541436.1">
    <property type="nucleotide sequence ID" value="NZ_BAAALL010000002.1"/>
</dbReference>
<dbReference type="FunFam" id="1.10.510.10:FF:000021">
    <property type="entry name" value="Serine/threonine protein kinase"/>
    <property type="match status" value="1"/>
</dbReference>
<feature type="domain" description="Protein kinase" evidence="13">
    <location>
        <begin position="14"/>
        <end position="359"/>
    </location>
</feature>
<dbReference type="GO" id="GO:0045717">
    <property type="term" value="P:negative regulation of fatty acid biosynthetic process"/>
    <property type="evidence" value="ECO:0007669"/>
    <property type="project" value="UniProtKB-ARBA"/>
</dbReference>
<evidence type="ECO:0000256" key="4">
    <source>
        <dbReference type="ARBA" id="ARBA00022737"/>
    </source>
</evidence>
<feature type="compositionally biased region" description="Basic and acidic residues" evidence="11">
    <location>
        <begin position="163"/>
        <end position="180"/>
    </location>
</feature>
<keyword evidence="12" id="KW-0472">Membrane</keyword>
<dbReference type="PANTHER" id="PTHR43289">
    <property type="entry name" value="MITOGEN-ACTIVATED PROTEIN KINASE KINASE KINASE 20-RELATED"/>
    <property type="match status" value="1"/>
</dbReference>
<dbReference type="InterPro" id="IPR017441">
    <property type="entry name" value="Protein_kinase_ATP_BS"/>
</dbReference>
<dbReference type="Gene3D" id="3.30.200.20">
    <property type="entry name" value="Phosphorylase Kinase, domain 1"/>
    <property type="match status" value="1"/>
</dbReference>
<feature type="region of interest" description="Disordered" evidence="11">
    <location>
        <begin position="113"/>
        <end position="180"/>
    </location>
</feature>
<dbReference type="SUPFAM" id="SSF56112">
    <property type="entry name" value="Protein kinase-like (PK-like)"/>
    <property type="match status" value="1"/>
</dbReference>
<evidence type="ECO:0000256" key="3">
    <source>
        <dbReference type="ARBA" id="ARBA00022679"/>
    </source>
</evidence>
<evidence type="ECO:0000256" key="10">
    <source>
        <dbReference type="PROSITE-ProRule" id="PRU10141"/>
    </source>
</evidence>
<dbReference type="InterPro" id="IPR011009">
    <property type="entry name" value="Kinase-like_dom_sf"/>
</dbReference>
<keyword evidence="12" id="KW-1133">Transmembrane helix</keyword>
<dbReference type="Gene3D" id="1.10.510.10">
    <property type="entry name" value="Transferase(Phosphotransferase) domain 1"/>
    <property type="match status" value="1"/>
</dbReference>
<dbReference type="Proteomes" id="UP000535437">
    <property type="component" value="Unassembled WGS sequence"/>
</dbReference>
<keyword evidence="5 10" id="KW-0547">Nucleotide-binding</keyword>
<protein>
    <recommendedName>
        <fullName evidence="1">non-specific serine/threonine protein kinase</fullName>
        <ecNumber evidence="1">2.7.11.1</ecNumber>
    </recommendedName>
</protein>
<dbReference type="FunFam" id="3.30.200.20:FF:000035">
    <property type="entry name" value="Serine/threonine protein kinase Stk1"/>
    <property type="match status" value="1"/>
</dbReference>
<feature type="region of interest" description="Disordered" evidence="11">
    <location>
        <begin position="391"/>
        <end position="414"/>
    </location>
</feature>
<dbReference type="Gene3D" id="3.30.10.20">
    <property type="match status" value="3"/>
</dbReference>
<gene>
    <name evidence="15" type="ORF">HNR09_001449</name>
</gene>
<dbReference type="PROSITE" id="PS00107">
    <property type="entry name" value="PROTEIN_KINASE_ATP"/>
    <property type="match status" value="1"/>
</dbReference>
<dbReference type="EMBL" id="JACCFY010000001">
    <property type="protein sequence ID" value="NYJ78038.1"/>
    <property type="molecule type" value="Genomic_DNA"/>
</dbReference>
<proteinExistence type="predicted"/>
<name>A0A7Z0GLP3_9MICC</name>
<dbReference type="GO" id="GO:0004674">
    <property type="term" value="F:protein serine/threonine kinase activity"/>
    <property type="evidence" value="ECO:0007669"/>
    <property type="project" value="UniProtKB-KW"/>
</dbReference>
<evidence type="ECO:0000256" key="12">
    <source>
        <dbReference type="SAM" id="Phobius"/>
    </source>
</evidence>
<feature type="domain" description="PASTA" evidence="14">
    <location>
        <begin position="446"/>
        <end position="513"/>
    </location>
</feature>
<keyword evidence="16" id="KW-1185">Reference proteome</keyword>
<comment type="catalytic activity">
    <reaction evidence="8">
        <text>L-threonyl-[protein] + ATP = O-phospho-L-threonyl-[protein] + ADP + H(+)</text>
        <dbReference type="Rhea" id="RHEA:46608"/>
        <dbReference type="Rhea" id="RHEA-COMP:11060"/>
        <dbReference type="Rhea" id="RHEA-COMP:11605"/>
        <dbReference type="ChEBI" id="CHEBI:15378"/>
        <dbReference type="ChEBI" id="CHEBI:30013"/>
        <dbReference type="ChEBI" id="CHEBI:30616"/>
        <dbReference type="ChEBI" id="CHEBI:61977"/>
        <dbReference type="ChEBI" id="CHEBI:456216"/>
        <dbReference type="EC" id="2.7.11.1"/>
    </reaction>
</comment>
<dbReference type="GO" id="GO:0005524">
    <property type="term" value="F:ATP binding"/>
    <property type="evidence" value="ECO:0007669"/>
    <property type="project" value="UniProtKB-UniRule"/>
</dbReference>
<dbReference type="PANTHER" id="PTHR43289:SF6">
    <property type="entry name" value="SERINE_THREONINE-PROTEIN KINASE NEKL-3"/>
    <property type="match status" value="1"/>
</dbReference>
<dbReference type="CDD" id="cd06577">
    <property type="entry name" value="PASTA_pknB"/>
    <property type="match status" value="3"/>
</dbReference>
<dbReference type="AlphaFoldDB" id="A0A7Z0GLP3"/>
<dbReference type="Pfam" id="PF00069">
    <property type="entry name" value="Pkinase"/>
    <property type="match status" value="2"/>
</dbReference>
<feature type="transmembrane region" description="Helical" evidence="12">
    <location>
        <begin position="422"/>
        <end position="442"/>
    </location>
</feature>
<evidence type="ECO:0000256" key="2">
    <source>
        <dbReference type="ARBA" id="ARBA00022527"/>
    </source>
</evidence>
<dbReference type="PROSITE" id="PS00108">
    <property type="entry name" value="PROTEIN_KINASE_ST"/>
    <property type="match status" value="1"/>
</dbReference>
<comment type="catalytic activity">
    <reaction evidence="9">
        <text>L-seryl-[protein] + ATP = O-phospho-L-seryl-[protein] + ADP + H(+)</text>
        <dbReference type="Rhea" id="RHEA:17989"/>
        <dbReference type="Rhea" id="RHEA-COMP:9863"/>
        <dbReference type="Rhea" id="RHEA-COMP:11604"/>
        <dbReference type="ChEBI" id="CHEBI:15378"/>
        <dbReference type="ChEBI" id="CHEBI:29999"/>
        <dbReference type="ChEBI" id="CHEBI:30616"/>
        <dbReference type="ChEBI" id="CHEBI:83421"/>
        <dbReference type="ChEBI" id="CHEBI:456216"/>
        <dbReference type="EC" id="2.7.11.1"/>
    </reaction>
</comment>
<comment type="caution">
    <text evidence="15">The sequence shown here is derived from an EMBL/GenBank/DDBJ whole genome shotgun (WGS) entry which is preliminary data.</text>
</comment>
<feature type="region of interest" description="Disordered" evidence="11">
    <location>
        <begin position="656"/>
        <end position="755"/>
    </location>
</feature>
<keyword evidence="4" id="KW-0677">Repeat</keyword>
<sequence length="755" mass="80231">MMTENGHRVLNGRYRIEALIGRGGMADVYLGHDLSLNRRVAVKMLRPDLARDPQFQGRFRREAQSSASLNHHNIVGVYDTGRADVEDSHHAEIKTPYIVMEYVDGVTLRHIMHGTPTHEGTGDVDADDEATQLQSSAEDRTVADGAPAEDGSGPDVLALGDTGRTDVEEHGPAAEVGEPLRQRIDEALGRPMPEPKAAEYLDGILGALSYSHEKGIVHRDIKPSNVMVAQNGAVKVMDFGIARALADSASTMTQTSAVVGTAQYLSPEQARGEVVDHRSDLYSAGCVLFELLTNRPPFQGESPVSVAYQHVREDPPQVSDLNPHVSPAMESVVAKALTKDPAARFQNADEFASAIKDALHGVPVEDATAAMPAVDPGDDFDQLVSAGAAGLGTPLSARTPEDPDLYQEPEEEVEEPRRRRGFAWLWVVLLIALVAGGTWALIRMLDTDSAQVPEVEGMTQAEAVAELAEANIEPADIETVPDPAIEADHAIGTDPEAGERLGEDEELILYISAGQDQVTIPDGLQGETQETVRAELEAVGLEVGELIEEDHPTVGADELIATDPEGGSTVELGSEVDLVLGTGLYPVPDVALLSASEARAQLEEAGFTVTDSTVDWTTDAYDAGTVGGTFYGGDLIDPGTPIPQGATVSISLAVAPEPEESPEPEETRSPDDEDEDDGDDDEDTDEDADDEESPTDEPEDEESPTDEATGDDEDTDDEDTDDEDTDDEPTGNGEGNGNGGNNGNGGGNGNDSDDD</sequence>
<feature type="binding site" evidence="10">
    <location>
        <position position="43"/>
    </location>
    <ligand>
        <name>ATP</name>
        <dbReference type="ChEBI" id="CHEBI:30616"/>
    </ligand>
</feature>
<dbReference type="PROSITE" id="PS50011">
    <property type="entry name" value="PROTEIN_KINASE_DOM"/>
    <property type="match status" value="1"/>
</dbReference>
<feature type="compositionally biased region" description="Acidic residues" evidence="11">
    <location>
        <begin position="402"/>
        <end position="414"/>
    </location>
</feature>
<dbReference type="InterPro" id="IPR008271">
    <property type="entry name" value="Ser/Thr_kinase_AS"/>
</dbReference>
<keyword evidence="2" id="KW-0723">Serine/threonine-protein kinase</keyword>
<feature type="compositionally biased region" description="Acidic residues" evidence="11">
    <location>
        <begin position="671"/>
        <end position="729"/>
    </location>
</feature>
<accession>A0A7Z0GLP3</accession>
<evidence type="ECO:0000256" key="1">
    <source>
        <dbReference type="ARBA" id="ARBA00012513"/>
    </source>
</evidence>
<dbReference type="InterPro" id="IPR000719">
    <property type="entry name" value="Prot_kinase_dom"/>
</dbReference>
<dbReference type="PROSITE" id="PS51178">
    <property type="entry name" value="PASTA"/>
    <property type="match status" value="2"/>
</dbReference>
<evidence type="ECO:0000256" key="9">
    <source>
        <dbReference type="ARBA" id="ARBA00048679"/>
    </source>
</evidence>
<keyword evidence="7 10" id="KW-0067">ATP-binding</keyword>
<evidence type="ECO:0000313" key="16">
    <source>
        <dbReference type="Proteomes" id="UP000535437"/>
    </source>
</evidence>
<dbReference type="SMART" id="SM00220">
    <property type="entry name" value="S_TKc"/>
    <property type="match status" value="1"/>
</dbReference>
<evidence type="ECO:0000256" key="5">
    <source>
        <dbReference type="ARBA" id="ARBA00022741"/>
    </source>
</evidence>
<dbReference type="EC" id="2.7.11.1" evidence="1"/>
<organism evidence="15 16">
    <name type="scientific">Nesterenkonia xinjiangensis</name>
    <dbReference type="NCBI Taxonomy" id="225327"/>
    <lineage>
        <taxon>Bacteria</taxon>
        <taxon>Bacillati</taxon>
        <taxon>Actinomycetota</taxon>
        <taxon>Actinomycetes</taxon>
        <taxon>Micrococcales</taxon>
        <taxon>Micrococcaceae</taxon>
        <taxon>Nesterenkonia</taxon>
    </lineage>
</organism>
<dbReference type="CDD" id="cd14014">
    <property type="entry name" value="STKc_PknB_like"/>
    <property type="match status" value="1"/>
</dbReference>
<evidence type="ECO:0000313" key="15">
    <source>
        <dbReference type="EMBL" id="NYJ78038.1"/>
    </source>
</evidence>
<keyword evidence="6 15" id="KW-0418">Kinase</keyword>
<feature type="compositionally biased region" description="Gly residues" evidence="11">
    <location>
        <begin position="732"/>
        <end position="749"/>
    </location>
</feature>
<evidence type="ECO:0000259" key="14">
    <source>
        <dbReference type="PROSITE" id="PS51178"/>
    </source>
</evidence>